<comment type="subcellular location">
    <subcellularLocation>
        <location evidence="1">Membrane</location>
        <topology evidence="1">Single-pass membrane protein</topology>
    </subcellularLocation>
</comment>
<evidence type="ECO:0000256" key="1">
    <source>
        <dbReference type="ARBA" id="ARBA00004167"/>
    </source>
</evidence>
<feature type="region of interest" description="Disordered" evidence="5">
    <location>
        <begin position="1"/>
        <end position="151"/>
    </location>
</feature>
<dbReference type="AlphaFoldDB" id="A0A9R0JTE3"/>
<protein>
    <submittedName>
        <fullName evidence="9">NDR1/HIN1-like protein 1</fullName>
    </submittedName>
</protein>
<evidence type="ECO:0000256" key="4">
    <source>
        <dbReference type="ARBA" id="ARBA00023136"/>
    </source>
</evidence>
<sequence length="346" mass="38334">MYQGEEPPHHHHLPKMEDDDDDGDDDDHHHYHDNDDEYDDHPQTPTKVVHQQPPATPQQPLQPPKPLFSPLPRPPSKKRSTPTATPSPRPQQPPPQVIVPPQQPPPQVIVQPQQPLQPPQPLFLPSSPPQKPRGPPQYRHNDDDDDDDNNDSRRQVICAVITTLLLLLGLTALILWLLYRPSKPQFTAISAAVFLLNTTSPPTFVITSFQITVLTRNPSKRTSFHYDRLTVAVHYRNHPITPPAPLPPLHQRKRSTVMMSPLVGGGAAVAVPPEVVEGLAADAAYGVVGLSWVLKGRVKYKAGLYKSGHNRVYVRCDVMVGFKNGDGSNLNSQVPLLGNPPCLVDV</sequence>
<evidence type="ECO:0000313" key="8">
    <source>
        <dbReference type="Proteomes" id="UP000813463"/>
    </source>
</evidence>
<evidence type="ECO:0000256" key="3">
    <source>
        <dbReference type="ARBA" id="ARBA00022989"/>
    </source>
</evidence>
<dbReference type="Pfam" id="PF03168">
    <property type="entry name" value="LEA_2"/>
    <property type="match status" value="1"/>
</dbReference>
<accession>A0A9R0JTE3</accession>
<evidence type="ECO:0000259" key="7">
    <source>
        <dbReference type="Pfam" id="PF03168"/>
    </source>
</evidence>
<dbReference type="GO" id="GO:0005886">
    <property type="term" value="C:plasma membrane"/>
    <property type="evidence" value="ECO:0000318"/>
    <property type="project" value="GO_Central"/>
</dbReference>
<feature type="transmembrane region" description="Helical" evidence="6">
    <location>
        <begin position="156"/>
        <end position="179"/>
    </location>
</feature>
<organism evidence="8 9">
    <name type="scientific">Spinacia oleracea</name>
    <name type="common">Spinach</name>
    <dbReference type="NCBI Taxonomy" id="3562"/>
    <lineage>
        <taxon>Eukaryota</taxon>
        <taxon>Viridiplantae</taxon>
        <taxon>Streptophyta</taxon>
        <taxon>Embryophyta</taxon>
        <taxon>Tracheophyta</taxon>
        <taxon>Spermatophyta</taxon>
        <taxon>Magnoliopsida</taxon>
        <taxon>eudicotyledons</taxon>
        <taxon>Gunneridae</taxon>
        <taxon>Pentapetalae</taxon>
        <taxon>Caryophyllales</taxon>
        <taxon>Chenopodiaceae</taxon>
        <taxon>Chenopodioideae</taxon>
        <taxon>Anserineae</taxon>
        <taxon>Spinacia</taxon>
    </lineage>
</organism>
<keyword evidence="8" id="KW-1185">Reference proteome</keyword>
<keyword evidence="3 6" id="KW-1133">Transmembrane helix</keyword>
<dbReference type="OrthoDB" id="746161at2759"/>
<feature type="compositionally biased region" description="Pro residues" evidence="5">
    <location>
        <begin position="85"/>
        <end position="107"/>
    </location>
</feature>
<evidence type="ECO:0000256" key="5">
    <source>
        <dbReference type="SAM" id="MobiDB-lite"/>
    </source>
</evidence>
<dbReference type="InterPro" id="IPR044839">
    <property type="entry name" value="NDR1-like"/>
</dbReference>
<dbReference type="GeneID" id="110785685"/>
<dbReference type="Proteomes" id="UP000813463">
    <property type="component" value="Chromosome 2"/>
</dbReference>
<evidence type="ECO:0000256" key="2">
    <source>
        <dbReference type="ARBA" id="ARBA00022692"/>
    </source>
</evidence>
<keyword evidence="2 6" id="KW-0812">Transmembrane</keyword>
<evidence type="ECO:0000256" key="6">
    <source>
        <dbReference type="SAM" id="Phobius"/>
    </source>
</evidence>
<evidence type="ECO:0000313" key="9">
    <source>
        <dbReference type="RefSeq" id="XP_021845865.1"/>
    </source>
</evidence>
<gene>
    <name evidence="9" type="primary">LOC110785685</name>
</gene>
<dbReference type="KEGG" id="soe:110785685"/>
<reference evidence="8" key="1">
    <citation type="journal article" date="2021" name="Nat. Commun.">
        <title>Genomic analyses provide insights into spinach domestication and the genetic basis of agronomic traits.</title>
        <authorList>
            <person name="Cai X."/>
            <person name="Sun X."/>
            <person name="Xu C."/>
            <person name="Sun H."/>
            <person name="Wang X."/>
            <person name="Ge C."/>
            <person name="Zhang Z."/>
            <person name="Wang Q."/>
            <person name="Fei Z."/>
            <person name="Jiao C."/>
            <person name="Wang Q."/>
        </authorList>
    </citation>
    <scope>NUCLEOTIDE SEQUENCE [LARGE SCALE GENOMIC DNA]</scope>
    <source>
        <strain evidence="8">cv. Varoflay</strain>
    </source>
</reference>
<keyword evidence="4 6" id="KW-0472">Membrane</keyword>
<dbReference type="GO" id="GO:0098542">
    <property type="term" value="P:defense response to other organism"/>
    <property type="evidence" value="ECO:0007669"/>
    <property type="project" value="InterPro"/>
</dbReference>
<feature type="domain" description="Late embryogenesis abundant protein LEA-2 subgroup" evidence="7">
    <location>
        <begin position="213"/>
        <end position="312"/>
    </location>
</feature>
<dbReference type="PRINTS" id="PR01217">
    <property type="entry name" value="PRICHEXTENSN"/>
</dbReference>
<feature type="compositionally biased region" description="Pro residues" evidence="5">
    <location>
        <begin position="115"/>
        <end position="135"/>
    </location>
</feature>
<dbReference type="GO" id="GO:0009506">
    <property type="term" value="C:plasmodesma"/>
    <property type="evidence" value="ECO:0000318"/>
    <property type="project" value="GO_Central"/>
</dbReference>
<dbReference type="PANTHER" id="PTHR31415">
    <property type="entry name" value="OS05G0367900 PROTEIN"/>
    <property type="match status" value="1"/>
</dbReference>
<dbReference type="InterPro" id="IPR004864">
    <property type="entry name" value="LEA_2"/>
</dbReference>
<feature type="transmembrane region" description="Helical" evidence="6">
    <location>
        <begin position="191"/>
        <end position="214"/>
    </location>
</feature>
<dbReference type="PANTHER" id="PTHR31415:SF9">
    <property type="entry name" value="OS05G0367900 PROTEIN"/>
    <property type="match status" value="1"/>
</dbReference>
<dbReference type="RefSeq" id="XP_021845865.1">
    <property type="nucleotide sequence ID" value="XM_021990173.2"/>
</dbReference>
<name>A0A9R0JTE3_SPIOL</name>
<reference evidence="9" key="2">
    <citation type="submission" date="2025-08" db="UniProtKB">
        <authorList>
            <consortium name="RefSeq"/>
        </authorList>
    </citation>
    <scope>IDENTIFICATION</scope>
    <source>
        <tissue evidence="9">Leaf</tissue>
    </source>
</reference>
<feature type="compositionally biased region" description="Pro residues" evidence="5">
    <location>
        <begin position="54"/>
        <end position="74"/>
    </location>
</feature>
<proteinExistence type="predicted"/>